<gene>
    <name evidence="2" type="ORF">MAMMFC1_00466</name>
</gene>
<evidence type="ECO:0000313" key="2">
    <source>
        <dbReference type="EMBL" id="BBB89832.1"/>
    </source>
</evidence>
<keyword evidence="3" id="KW-1185">Reference proteome</keyword>
<dbReference type="OrthoDB" id="9803687at2"/>
<accession>A0A348AFI4</accession>
<dbReference type="Pfam" id="PF12225">
    <property type="entry name" value="DUF5981"/>
    <property type="match status" value="1"/>
</dbReference>
<sequence length="222" mass="24125">MIVAEIKPIEEIAESIKNAKKVLVAGCGGCVTVCLSGGQKETDILASALRMKLEVDGTPKEITTATYERQCDPEYAARFKEHLKDVDAVVSMACGVGVQYMAETYPDVIFVPGQNTKFAGAAIEHGIWEERCMLCGECVLAKTGGICPVIRCSKSILNGPCGGSQGGKCEISKDTPCGWQLIYDRLKAQNRLDLLSEIQPAKDWSKNRDGGPRKIVREDVRL</sequence>
<proteinExistence type="predicted"/>
<name>A0A348AFI4_9FIRM</name>
<dbReference type="Proteomes" id="UP000276437">
    <property type="component" value="Chromosome"/>
</dbReference>
<dbReference type="InterPro" id="IPR022026">
    <property type="entry name" value="DUF5981"/>
</dbReference>
<organism evidence="2 3">
    <name type="scientific">Methylomusa anaerophila</name>
    <dbReference type="NCBI Taxonomy" id="1930071"/>
    <lineage>
        <taxon>Bacteria</taxon>
        <taxon>Bacillati</taxon>
        <taxon>Bacillota</taxon>
        <taxon>Negativicutes</taxon>
        <taxon>Selenomonadales</taxon>
        <taxon>Sporomusaceae</taxon>
        <taxon>Methylomusa</taxon>
    </lineage>
</organism>
<dbReference type="PANTHER" id="PTHR38755">
    <property type="entry name" value="5,10-METHYLENETETRAHYDROFOLATE REDUCTASE"/>
    <property type="match status" value="1"/>
</dbReference>
<reference evidence="2 3" key="1">
    <citation type="journal article" date="2018" name="Int. J. Syst. Evol. Microbiol.">
        <title>Methylomusa anaerophila gen. nov., sp. nov., an anaerobic methanol-utilizing bacterium isolated from a microbial fuel cell.</title>
        <authorList>
            <person name="Amano N."/>
            <person name="Yamamuro A."/>
            <person name="Miyahara M."/>
            <person name="Kouzuma A."/>
            <person name="Abe T."/>
            <person name="Watanabe K."/>
        </authorList>
    </citation>
    <scope>NUCLEOTIDE SEQUENCE [LARGE SCALE GENOMIC DNA]</scope>
    <source>
        <strain evidence="2 3">MMFC1</strain>
    </source>
</reference>
<dbReference type="EMBL" id="AP018449">
    <property type="protein sequence ID" value="BBB89832.1"/>
    <property type="molecule type" value="Genomic_DNA"/>
</dbReference>
<dbReference type="RefSeq" id="WP_126306131.1">
    <property type="nucleotide sequence ID" value="NZ_AP018449.1"/>
</dbReference>
<evidence type="ECO:0000313" key="3">
    <source>
        <dbReference type="Proteomes" id="UP000276437"/>
    </source>
</evidence>
<protein>
    <recommendedName>
        <fullName evidence="1">Methylene-tetrahydrofolate reductase C-terminal-like domain-containing protein</fullName>
    </recommendedName>
</protein>
<dbReference type="PANTHER" id="PTHR38755:SF1">
    <property type="entry name" value="METHYLENE-TETRAHYDROFOLATE REDUCTASE C-TERMINAL DOMAIN-CONTAINING PROTEIN"/>
    <property type="match status" value="1"/>
</dbReference>
<dbReference type="AlphaFoldDB" id="A0A348AFI4"/>
<feature type="domain" description="Methylene-tetrahydrofolate reductase C-terminal-like" evidence="1">
    <location>
        <begin position="112"/>
        <end position="205"/>
    </location>
</feature>
<dbReference type="KEGG" id="mana:MAMMFC1_00466"/>
<evidence type="ECO:0000259" key="1">
    <source>
        <dbReference type="Pfam" id="PF12225"/>
    </source>
</evidence>